<gene>
    <name evidence="1" type="primary">43</name>
    <name evidence="1" type="ORF">SEA_CLOWN_43</name>
</gene>
<accession>A0A7L7SIG6</accession>
<evidence type="ECO:0000313" key="2">
    <source>
        <dbReference type="Proteomes" id="UP000516645"/>
    </source>
</evidence>
<dbReference type="RefSeq" id="YP_010110083.1">
    <property type="nucleotide sequence ID" value="NC_055867.1"/>
</dbReference>
<dbReference type="EMBL" id="MT771343">
    <property type="protein sequence ID" value="QOC56041.1"/>
    <property type="molecule type" value="Genomic_DNA"/>
</dbReference>
<proteinExistence type="predicted"/>
<protein>
    <submittedName>
        <fullName evidence="1">Uncharacterized protein</fullName>
    </submittedName>
</protein>
<dbReference type="GeneID" id="65128373"/>
<keyword evidence="2" id="KW-1185">Reference proteome</keyword>
<dbReference type="Proteomes" id="UP000516645">
    <property type="component" value="Segment"/>
</dbReference>
<evidence type="ECO:0000313" key="1">
    <source>
        <dbReference type="EMBL" id="QOC56041.1"/>
    </source>
</evidence>
<organism evidence="1 2">
    <name type="scientific">Gordonia phage Clown</name>
    <dbReference type="NCBI Taxonomy" id="2759393"/>
    <lineage>
        <taxon>Viruses</taxon>
        <taxon>Duplodnaviria</taxon>
        <taxon>Heunggongvirae</taxon>
        <taxon>Uroviricota</taxon>
        <taxon>Caudoviricetes</taxon>
        <taxon>Stackebrandtviridae</taxon>
        <taxon>Frickvirinae</taxon>
        <taxon>Clownvirus</taxon>
        <taxon>Clownvirus clown</taxon>
    </lineage>
</organism>
<name>A0A7L7SIG6_9CAUD</name>
<sequence length="49" mass="5787">MSRRIRIFVPPYDPDCAVCRRLVDTESPRPDWRDWFTGPGESPSRAEHE</sequence>
<dbReference type="KEGG" id="vg:65128373"/>
<reference evidence="1 2" key="1">
    <citation type="submission" date="2020-07" db="EMBL/GenBank/DDBJ databases">
        <authorList>
            <person name="Bortz R.L."/>
            <person name="Bai C."/>
            <person name="Brody A."/>
            <person name="Douse D."/>
            <person name="Feder N.M."/>
            <person name="Fischer E."/>
            <person name="Kim I."/>
            <person name="Kornbau S."/>
            <person name="Malek C.E."/>
            <person name="Menendez J.A."/>
            <person name="Moore R.J."/>
            <person name="Pinkovsky V.I."/>
            <person name="Raghavan D."/>
            <person name="Reznik A.S."/>
            <person name="Sciarra A.R."/>
            <person name="Starinsky S.F."/>
            <person name="Vaughan O."/>
            <person name="Walker S.E."/>
            <person name="Wiemann J."/>
            <person name="Butela K.A."/>
            <person name="Garlena R.A."/>
            <person name="Russell D.A."/>
            <person name="Pope W.H."/>
            <person name="Jacobs-Sera D."/>
            <person name="Hatfull G.F."/>
        </authorList>
    </citation>
    <scope>NUCLEOTIDE SEQUENCE [LARGE SCALE GENOMIC DNA]</scope>
</reference>